<dbReference type="InterPro" id="IPR002110">
    <property type="entry name" value="Ankyrin_rpt"/>
</dbReference>
<accession>A0A229Z5A7</accession>
<dbReference type="PROSITE" id="PS50297">
    <property type="entry name" value="ANK_REP_REGION"/>
    <property type="match status" value="3"/>
</dbReference>
<dbReference type="SMART" id="SM00248">
    <property type="entry name" value="ANK"/>
    <property type="match status" value="6"/>
</dbReference>
<dbReference type="InterPro" id="IPR036047">
    <property type="entry name" value="F-box-like_dom_sf"/>
</dbReference>
<evidence type="ECO:0000313" key="6">
    <source>
        <dbReference type="Proteomes" id="UP000215289"/>
    </source>
</evidence>
<dbReference type="InterPro" id="IPR001810">
    <property type="entry name" value="F-box_dom"/>
</dbReference>
<keyword evidence="6" id="KW-1185">Reference proteome</keyword>
<evidence type="ECO:0000256" key="2">
    <source>
        <dbReference type="ARBA" id="ARBA00023043"/>
    </source>
</evidence>
<dbReference type="Proteomes" id="UP000215289">
    <property type="component" value="Unassembled WGS sequence"/>
</dbReference>
<dbReference type="GO" id="GO:0051059">
    <property type="term" value="F:NF-kappaB binding"/>
    <property type="evidence" value="ECO:0007669"/>
    <property type="project" value="TreeGrafter"/>
</dbReference>
<reference evidence="5 6" key="1">
    <citation type="submission" date="2018-08" db="EMBL/GenBank/DDBJ databases">
        <title>Draft genome sequences of two Aspergillus turcosus clinical strains isolated from bronchoalveolar lavage fluid: one azole-susceptible and the other azole-resistant.</title>
        <authorList>
            <person name="Parent-Michaud M."/>
            <person name="Dufresne P.J."/>
            <person name="Fournier E."/>
            <person name="Martineau C."/>
            <person name="Moreira S."/>
            <person name="Perkins V."/>
            <person name="De Repentigny L."/>
            <person name="Dufresne S.F."/>
        </authorList>
    </citation>
    <scope>NUCLEOTIDE SEQUENCE [LARGE SCALE GENOMIC DNA]</scope>
    <source>
        <strain evidence="5">HMR AF 1038</strain>
    </source>
</reference>
<proteinExistence type="predicted"/>
<feature type="repeat" description="ANK" evidence="3">
    <location>
        <begin position="237"/>
        <end position="270"/>
    </location>
</feature>
<dbReference type="AlphaFoldDB" id="A0A229Z5A7"/>
<dbReference type="Pfam" id="PF12796">
    <property type="entry name" value="Ank_2"/>
    <property type="match status" value="1"/>
</dbReference>
<dbReference type="PANTHER" id="PTHR46680">
    <property type="entry name" value="NF-KAPPA-B INHIBITOR ALPHA"/>
    <property type="match status" value="1"/>
</dbReference>
<dbReference type="InterPro" id="IPR036770">
    <property type="entry name" value="Ankyrin_rpt-contain_sf"/>
</dbReference>
<keyword evidence="2 3" id="KW-0040">ANK repeat</keyword>
<dbReference type="PANTHER" id="PTHR46680:SF3">
    <property type="entry name" value="NF-KAPPA-B INHIBITOR CACTUS"/>
    <property type="match status" value="1"/>
</dbReference>
<dbReference type="GO" id="GO:0071356">
    <property type="term" value="P:cellular response to tumor necrosis factor"/>
    <property type="evidence" value="ECO:0007669"/>
    <property type="project" value="TreeGrafter"/>
</dbReference>
<feature type="repeat" description="ANK" evidence="3">
    <location>
        <begin position="131"/>
        <end position="163"/>
    </location>
</feature>
<evidence type="ECO:0000259" key="4">
    <source>
        <dbReference type="PROSITE" id="PS50181"/>
    </source>
</evidence>
<dbReference type="GO" id="GO:0005829">
    <property type="term" value="C:cytosol"/>
    <property type="evidence" value="ECO:0007669"/>
    <property type="project" value="TreeGrafter"/>
</dbReference>
<dbReference type="Gene3D" id="1.25.40.20">
    <property type="entry name" value="Ankyrin repeat-containing domain"/>
    <property type="match status" value="1"/>
</dbReference>
<keyword evidence="1" id="KW-0677">Repeat</keyword>
<dbReference type="CDD" id="cd09917">
    <property type="entry name" value="F-box_SF"/>
    <property type="match status" value="1"/>
</dbReference>
<sequence length="297" mass="32970">MTLTDLPPELIHLIADLLEVDDLLAFILTSRHLARLLDPLLQDRALTYRCRLITFRSDLSPFEVAACQGNADTLQKLLAHAQKRGLEIPQRDRDRALYFPACNDDVDLLEFLVKVARADISALIYNGPSKVNRTALHWAVVKGKEAAVQKLIELGADVNAVDERGHSVLHLAVTPESYNEIETSTRIAKLLLENGAMIEARSLSGKTPLHKAVLDSNIQALELLLDYGADIMARDNQGMTALHYAVRWPDFYETIVLLVERGSDVDATNNDGFSVRELALLCCNDDICEYLESHGAA</sequence>
<dbReference type="PROSITE" id="PS50181">
    <property type="entry name" value="FBOX"/>
    <property type="match status" value="1"/>
</dbReference>
<organism evidence="5 6">
    <name type="scientific">Aspergillus turcosus</name>
    <dbReference type="NCBI Taxonomy" id="1245748"/>
    <lineage>
        <taxon>Eukaryota</taxon>
        <taxon>Fungi</taxon>
        <taxon>Dikarya</taxon>
        <taxon>Ascomycota</taxon>
        <taxon>Pezizomycotina</taxon>
        <taxon>Eurotiomycetes</taxon>
        <taxon>Eurotiomycetidae</taxon>
        <taxon>Eurotiales</taxon>
        <taxon>Aspergillaceae</taxon>
        <taxon>Aspergillus</taxon>
        <taxon>Aspergillus subgen. Fumigati</taxon>
    </lineage>
</organism>
<evidence type="ECO:0000256" key="1">
    <source>
        <dbReference type="ARBA" id="ARBA00022737"/>
    </source>
</evidence>
<name>A0A229Z5A7_9EURO</name>
<dbReference type="SUPFAM" id="SSF48403">
    <property type="entry name" value="Ankyrin repeat"/>
    <property type="match status" value="1"/>
</dbReference>
<dbReference type="Pfam" id="PF00023">
    <property type="entry name" value="Ank"/>
    <property type="match status" value="1"/>
</dbReference>
<dbReference type="SUPFAM" id="SSF81383">
    <property type="entry name" value="F-box domain"/>
    <property type="match status" value="1"/>
</dbReference>
<evidence type="ECO:0000256" key="3">
    <source>
        <dbReference type="PROSITE-ProRule" id="PRU00023"/>
    </source>
</evidence>
<dbReference type="EMBL" id="NIDN02000011">
    <property type="protein sequence ID" value="RLM00783.1"/>
    <property type="molecule type" value="Genomic_DNA"/>
</dbReference>
<feature type="repeat" description="ANK" evidence="3">
    <location>
        <begin position="164"/>
        <end position="203"/>
    </location>
</feature>
<protein>
    <recommendedName>
        <fullName evidence="4">F-box domain-containing protein</fullName>
    </recommendedName>
</protein>
<dbReference type="STRING" id="1245748.A0A229Z5A7"/>
<gene>
    <name evidence="5" type="ORF">CFD26_106668</name>
</gene>
<dbReference type="InterPro" id="IPR051070">
    <property type="entry name" value="NF-kappa-B_inhibitor"/>
</dbReference>
<feature type="domain" description="F-box" evidence="4">
    <location>
        <begin position="1"/>
        <end position="49"/>
    </location>
</feature>
<dbReference type="PROSITE" id="PS50088">
    <property type="entry name" value="ANK_REPEAT"/>
    <property type="match status" value="4"/>
</dbReference>
<dbReference type="OrthoDB" id="20872at2759"/>
<evidence type="ECO:0000313" key="5">
    <source>
        <dbReference type="EMBL" id="RLM00783.1"/>
    </source>
</evidence>
<comment type="caution">
    <text evidence="5">The sequence shown here is derived from an EMBL/GenBank/DDBJ whole genome shotgun (WGS) entry which is preliminary data.</text>
</comment>
<feature type="repeat" description="ANK" evidence="3">
    <location>
        <begin position="204"/>
        <end position="236"/>
    </location>
</feature>